<organism evidence="1 2">
    <name type="scientific">Racocetra persica</name>
    <dbReference type="NCBI Taxonomy" id="160502"/>
    <lineage>
        <taxon>Eukaryota</taxon>
        <taxon>Fungi</taxon>
        <taxon>Fungi incertae sedis</taxon>
        <taxon>Mucoromycota</taxon>
        <taxon>Glomeromycotina</taxon>
        <taxon>Glomeromycetes</taxon>
        <taxon>Diversisporales</taxon>
        <taxon>Gigasporaceae</taxon>
        <taxon>Racocetra</taxon>
    </lineage>
</organism>
<name>A0ACA9KNG9_9GLOM</name>
<dbReference type="EMBL" id="CAJVQC010000936">
    <property type="protein sequence ID" value="CAG8484115.1"/>
    <property type="molecule type" value="Genomic_DNA"/>
</dbReference>
<gene>
    <name evidence="1" type="ORF">RPERSI_LOCUS1108</name>
</gene>
<comment type="caution">
    <text evidence="1">The sequence shown here is derived from an EMBL/GenBank/DDBJ whole genome shotgun (WGS) entry which is preliminary data.</text>
</comment>
<reference evidence="1" key="1">
    <citation type="submission" date="2021-06" db="EMBL/GenBank/DDBJ databases">
        <authorList>
            <person name="Kallberg Y."/>
            <person name="Tangrot J."/>
            <person name="Rosling A."/>
        </authorList>
    </citation>
    <scope>NUCLEOTIDE SEQUENCE</scope>
    <source>
        <strain evidence="1">MA461A</strain>
    </source>
</reference>
<sequence length="87" mass="10170">MFTNRDSSFLHLYLVYMRDMKSFGGMRDSEFNASIANSSTVTDIKCKSNQLFKRRRSCRAENFCDKSWHMLDLQRSITESSLSQPES</sequence>
<protein>
    <submittedName>
        <fullName evidence="1">6591_t:CDS:1</fullName>
    </submittedName>
</protein>
<accession>A0ACA9KNG9</accession>
<proteinExistence type="predicted"/>
<evidence type="ECO:0000313" key="1">
    <source>
        <dbReference type="EMBL" id="CAG8484115.1"/>
    </source>
</evidence>
<dbReference type="Proteomes" id="UP000789920">
    <property type="component" value="Unassembled WGS sequence"/>
</dbReference>
<evidence type="ECO:0000313" key="2">
    <source>
        <dbReference type="Proteomes" id="UP000789920"/>
    </source>
</evidence>
<keyword evidence="2" id="KW-1185">Reference proteome</keyword>